<dbReference type="GO" id="GO:0030527">
    <property type="term" value="F:structural constituent of chromatin"/>
    <property type="evidence" value="ECO:0007669"/>
    <property type="project" value="InterPro"/>
</dbReference>
<dbReference type="SMART" id="SM00411">
    <property type="entry name" value="BHL"/>
    <property type="match status" value="1"/>
</dbReference>
<dbReference type="PANTHER" id="PTHR33175:SF3">
    <property type="entry name" value="DNA-BINDING PROTEIN HU-BETA"/>
    <property type="match status" value="1"/>
</dbReference>
<dbReference type="Pfam" id="PF00216">
    <property type="entry name" value="Bac_DNA_binding"/>
    <property type="match status" value="1"/>
</dbReference>
<accession>A0A6J7SC10</accession>
<protein>
    <submittedName>
        <fullName evidence="2">Unannotated protein</fullName>
    </submittedName>
</protein>
<dbReference type="EMBL" id="CAFBPU010000055">
    <property type="protein sequence ID" value="CAB5038551.1"/>
    <property type="molecule type" value="Genomic_DNA"/>
</dbReference>
<dbReference type="PRINTS" id="PR01727">
    <property type="entry name" value="DNABINDINGHU"/>
</dbReference>
<dbReference type="GO" id="GO:0005829">
    <property type="term" value="C:cytosol"/>
    <property type="evidence" value="ECO:0007669"/>
    <property type="project" value="TreeGrafter"/>
</dbReference>
<dbReference type="SUPFAM" id="SSF47729">
    <property type="entry name" value="IHF-like DNA-binding proteins"/>
    <property type="match status" value="1"/>
</dbReference>
<evidence type="ECO:0000256" key="1">
    <source>
        <dbReference type="ARBA" id="ARBA00023125"/>
    </source>
</evidence>
<dbReference type="CDD" id="cd13831">
    <property type="entry name" value="HU"/>
    <property type="match status" value="1"/>
</dbReference>
<dbReference type="PANTHER" id="PTHR33175">
    <property type="entry name" value="DNA-BINDING PROTEIN HU"/>
    <property type="match status" value="1"/>
</dbReference>
<dbReference type="InterPro" id="IPR020816">
    <property type="entry name" value="Histone-like_DNA-bd_CS"/>
</dbReference>
<reference evidence="2" key="1">
    <citation type="submission" date="2020-05" db="EMBL/GenBank/DDBJ databases">
        <authorList>
            <person name="Chiriac C."/>
            <person name="Salcher M."/>
            <person name="Ghai R."/>
            <person name="Kavagutti S V."/>
        </authorList>
    </citation>
    <scope>NUCLEOTIDE SEQUENCE</scope>
</reference>
<dbReference type="InterPro" id="IPR000119">
    <property type="entry name" value="Hist_DNA-bd"/>
</dbReference>
<dbReference type="PROSITE" id="PS00045">
    <property type="entry name" value="HISTONE_LIKE"/>
    <property type="match status" value="1"/>
</dbReference>
<organism evidence="2">
    <name type="scientific">freshwater metagenome</name>
    <dbReference type="NCBI Taxonomy" id="449393"/>
    <lineage>
        <taxon>unclassified sequences</taxon>
        <taxon>metagenomes</taxon>
        <taxon>ecological metagenomes</taxon>
    </lineage>
</organism>
<sequence length="147" mass="15325">MAESVNKAELVDRLASRLDVTKKLAGEAVEAIVDEITKSVAKGDKVTISGFGVFEKADRAARVGRNPQTGATVKIKATSVPKFRAGAEFKAIVAGKKRVVAKKAAPAKKAVVKKAAPAKKAVVKKAAPAKKAVVKKAAVKKAVAKKR</sequence>
<proteinExistence type="predicted"/>
<gene>
    <name evidence="2" type="ORF">UFOPK4150_02034</name>
</gene>
<dbReference type="GO" id="GO:0003677">
    <property type="term" value="F:DNA binding"/>
    <property type="evidence" value="ECO:0007669"/>
    <property type="project" value="UniProtKB-KW"/>
</dbReference>
<dbReference type="Gene3D" id="4.10.520.10">
    <property type="entry name" value="IHF-like DNA-binding proteins"/>
    <property type="match status" value="1"/>
</dbReference>
<dbReference type="InterPro" id="IPR010992">
    <property type="entry name" value="IHF-like_DNA-bd_dom_sf"/>
</dbReference>
<name>A0A6J7SC10_9ZZZZ</name>
<evidence type="ECO:0000313" key="2">
    <source>
        <dbReference type="EMBL" id="CAB5038551.1"/>
    </source>
</evidence>
<keyword evidence="1" id="KW-0238">DNA-binding</keyword>
<dbReference type="AlphaFoldDB" id="A0A6J7SC10"/>